<dbReference type="EMBL" id="QRSS01000004">
    <property type="protein sequence ID" value="RGQ06492.1"/>
    <property type="molecule type" value="Genomic_DNA"/>
</dbReference>
<protein>
    <submittedName>
        <fullName evidence="2">DUF3440 domain-containing protein</fullName>
    </submittedName>
</protein>
<dbReference type="GO" id="GO:0071453">
    <property type="term" value="P:cellular response to oxygen levels"/>
    <property type="evidence" value="ECO:0007669"/>
    <property type="project" value="TreeGrafter"/>
</dbReference>
<evidence type="ECO:0000313" key="3">
    <source>
        <dbReference type="Proteomes" id="UP000283585"/>
    </source>
</evidence>
<dbReference type="PANTHER" id="PTHR30083">
    <property type="entry name" value="TRANSCRIPTIONAL REGULATOR-RELATED"/>
    <property type="match status" value="1"/>
</dbReference>
<evidence type="ECO:0000259" key="1">
    <source>
        <dbReference type="Pfam" id="PF01507"/>
    </source>
</evidence>
<organism evidence="2 3">
    <name type="scientific">Blautia obeum</name>
    <dbReference type="NCBI Taxonomy" id="40520"/>
    <lineage>
        <taxon>Bacteria</taxon>
        <taxon>Bacillati</taxon>
        <taxon>Bacillota</taxon>
        <taxon>Clostridia</taxon>
        <taxon>Lachnospirales</taxon>
        <taxon>Lachnospiraceae</taxon>
        <taxon>Blautia</taxon>
    </lineage>
</organism>
<dbReference type="SUPFAM" id="SSF52402">
    <property type="entry name" value="Adenine nucleotide alpha hydrolases-like"/>
    <property type="match status" value="1"/>
</dbReference>
<dbReference type="PANTHER" id="PTHR30083:SF0">
    <property type="entry name" value="3'-PHOSPHOADENOSINE 5'-PHOSPHOSULFATE SULFOTRANSFERASE (PAPS REDUCTASE)_FAD SYNTHETASE"/>
    <property type="match status" value="1"/>
</dbReference>
<dbReference type="Pfam" id="PF11922">
    <property type="entry name" value="DUF3440"/>
    <property type="match status" value="1"/>
</dbReference>
<proteinExistence type="predicted"/>
<dbReference type="InterPro" id="IPR002500">
    <property type="entry name" value="PAPS_reduct_dom"/>
</dbReference>
<dbReference type="Pfam" id="PF01507">
    <property type="entry name" value="PAPS_reduct"/>
    <property type="match status" value="1"/>
</dbReference>
<dbReference type="AlphaFoldDB" id="A0A411ZUI0"/>
<dbReference type="RefSeq" id="WP_118044434.1">
    <property type="nucleotide sequence ID" value="NZ_QRSS01000004.1"/>
</dbReference>
<gene>
    <name evidence="2" type="ORF">DWZ12_04710</name>
</gene>
<sequence>MKKYLEKNVYEATMERIKFIFDEFDNVLVSFSGGKDSGVLLEMCYDYAKEHGMIDKLAMVHLDYEAQYQMTTDYVDETFKRFGDIKRFWLCLPIHAQCACSVKSGYWVPWDESKKNIWVRPMPEYDYVINKDNCEFKLKNDEYEIPSGFFKWFSEKYGKTASLIGLRAQESLNRYRVVHRPDVNRYKEKTYSCQDKYVTKFWPLYDWQTEDIWIYNAKFNKPYNKLYDLFYQAGLNIDQMRVASPFNDCAANTLKYYRVIDPANWGKMVGRVNGVNFMNMYGGTTAMGWRSITKPEHFTWKEYCYFLLNTLDEKTKNHYLKKLEASKKSWKVGGAMDAETIKELKEENAPAIYTGKTNNRGSKTKEVVQFEDYMDDTNVTDFRRIPTYKRMCICIMKNDYYCKYMGFAQTKNETEKRKNAIKKYQEVL</sequence>
<name>A0A411ZUI0_9FIRM</name>
<dbReference type="Gene3D" id="3.40.50.620">
    <property type="entry name" value="HUPs"/>
    <property type="match status" value="1"/>
</dbReference>
<reference evidence="2 3" key="1">
    <citation type="submission" date="2018-08" db="EMBL/GenBank/DDBJ databases">
        <title>A genome reference for cultivated species of the human gut microbiota.</title>
        <authorList>
            <person name="Zou Y."/>
            <person name="Xue W."/>
            <person name="Luo G."/>
        </authorList>
    </citation>
    <scope>NUCLEOTIDE SEQUENCE [LARGE SCALE GENOMIC DNA]</scope>
    <source>
        <strain evidence="2 3">AF29-2BH</strain>
    </source>
</reference>
<dbReference type="GO" id="GO:0003824">
    <property type="term" value="F:catalytic activity"/>
    <property type="evidence" value="ECO:0007669"/>
    <property type="project" value="InterPro"/>
</dbReference>
<dbReference type="InterPro" id="IPR021845">
    <property type="entry name" value="DUF3440"/>
</dbReference>
<dbReference type="InterPro" id="IPR014729">
    <property type="entry name" value="Rossmann-like_a/b/a_fold"/>
</dbReference>
<evidence type="ECO:0000313" key="2">
    <source>
        <dbReference type="EMBL" id="RGQ06492.1"/>
    </source>
</evidence>
<comment type="caution">
    <text evidence="2">The sequence shown here is derived from an EMBL/GenBank/DDBJ whole genome shotgun (WGS) entry which is preliminary data.</text>
</comment>
<dbReference type="Proteomes" id="UP000283585">
    <property type="component" value="Unassembled WGS sequence"/>
</dbReference>
<feature type="domain" description="Phosphoadenosine phosphosulphate reductase" evidence="1">
    <location>
        <begin position="27"/>
        <end position="231"/>
    </location>
</feature>
<accession>A0A411ZUI0</accession>